<dbReference type="GO" id="GO:0009231">
    <property type="term" value="P:riboflavin biosynthetic process"/>
    <property type="evidence" value="ECO:0007669"/>
    <property type="project" value="InterPro"/>
</dbReference>
<dbReference type="EMBL" id="CADCWN010000276">
    <property type="protein sequence ID" value="CAA9583902.1"/>
    <property type="molecule type" value="Genomic_DNA"/>
</dbReference>
<protein>
    <submittedName>
        <fullName evidence="2">Bifunctional deaminase-reductase domain protein</fullName>
    </submittedName>
</protein>
<dbReference type="PANTHER" id="PTHR38011:SF11">
    <property type="entry name" value="2,5-DIAMINO-6-RIBOSYLAMINO-4(3H)-PYRIMIDINONE 5'-PHOSPHATE REDUCTASE"/>
    <property type="match status" value="1"/>
</dbReference>
<evidence type="ECO:0000313" key="2">
    <source>
        <dbReference type="EMBL" id="CAA9583902.1"/>
    </source>
</evidence>
<dbReference type="InterPro" id="IPR050765">
    <property type="entry name" value="Riboflavin_Biosynth_HTPR"/>
</dbReference>
<dbReference type="SUPFAM" id="SSF53597">
    <property type="entry name" value="Dihydrofolate reductase-like"/>
    <property type="match status" value="1"/>
</dbReference>
<evidence type="ECO:0000259" key="1">
    <source>
        <dbReference type="Pfam" id="PF01872"/>
    </source>
</evidence>
<dbReference type="InterPro" id="IPR024072">
    <property type="entry name" value="DHFR-like_dom_sf"/>
</dbReference>
<feature type="domain" description="Bacterial bifunctional deaminase-reductase C-terminal" evidence="1">
    <location>
        <begin position="2"/>
        <end position="172"/>
    </location>
</feature>
<name>A0A6J4VQC8_9BACT</name>
<dbReference type="Gene3D" id="3.40.430.10">
    <property type="entry name" value="Dihydrofolate Reductase, subunit A"/>
    <property type="match status" value="1"/>
</dbReference>
<organism evidence="2">
    <name type="scientific">uncultured Thermomicrobiales bacterium</name>
    <dbReference type="NCBI Taxonomy" id="1645740"/>
    <lineage>
        <taxon>Bacteria</taxon>
        <taxon>Pseudomonadati</taxon>
        <taxon>Thermomicrobiota</taxon>
        <taxon>Thermomicrobia</taxon>
        <taxon>Thermomicrobiales</taxon>
        <taxon>environmental samples</taxon>
    </lineage>
</organism>
<accession>A0A6J4VQC8</accession>
<dbReference type="GO" id="GO:0008703">
    <property type="term" value="F:5-amino-6-(5-phosphoribosylamino)uracil reductase activity"/>
    <property type="evidence" value="ECO:0007669"/>
    <property type="project" value="InterPro"/>
</dbReference>
<dbReference type="InterPro" id="IPR002734">
    <property type="entry name" value="RibDG_C"/>
</dbReference>
<proteinExistence type="predicted"/>
<dbReference type="Pfam" id="PF01872">
    <property type="entry name" value="RibD_C"/>
    <property type="match status" value="1"/>
</dbReference>
<sequence>MRKVIVSEFVSLDGVIEHPAWTVPFESEEKDQFKFAELKAADALLLGRVTYEGFAAAWPGMAEETGEYGAWMNGYPKYVVSTTLDKAEWNNSTIIRDNVAGEVAKLKGQPGGDILVFGSGVLAESLRRHGLIDEYRLMVFPVVVGKGQRLFTEAFDSTLQLVESKTLGAGVVALTYKPAAKEGADTQN</sequence>
<dbReference type="AlphaFoldDB" id="A0A6J4VQC8"/>
<reference evidence="2" key="1">
    <citation type="submission" date="2020-02" db="EMBL/GenBank/DDBJ databases">
        <authorList>
            <person name="Meier V. D."/>
        </authorList>
    </citation>
    <scope>NUCLEOTIDE SEQUENCE</scope>
    <source>
        <strain evidence="2">AVDCRST_MAG18</strain>
    </source>
</reference>
<gene>
    <name evidence="2" type="ORF">AVDCRST_MAG18-3547</name>
</gene>
<dbReference type="PANTHER" id="PTHR38011">
    <property type="entry name" value="DIHYDROFOLATE REDUCTASE FAMILY PROTEIN (AFU_ORTHOLOGUE AFUA_8G06820)"/>
    <property type="match status" value="1"/>
</dbReference>